<evidence type="ECO:0000256" key="1">
    <source>
        <dbReference type="ARBA" id="ARBA00023125"/>
    </source>
</evidence>
<dbReference type="GO" id="GO:0005829">
    <property type="term" value="C:cytosol"/>
    <property type="evidence" value="ECO:0007669"/>
    <property type="project" value="TreeGrafter"/>
</dbReference>
<dbReference type="GO" id="GO:0003677">
    <property type="term" value="F:DNA binding"/>
    <property type="evidence" value="ECO:0007669"/>
    <property type="project" value="UniProtKB-KW"/>
</dbReference>
<dbReference type="InterPro" id="IPR011051">
    <property type="entry name" value="RmlC_Cupin_sf"/>
</dbReference>
<dbReference type="Proteomes" id="UP000008366">
    <property type="component" value="Unassembled WGS sequence"/>
</dbReference>
<dbReference type="PANTHER" id="PTHR46797:SF2">
    <property type="entry name" value="TRANSCRIPTIONAL REGULATOR"/>
    <property type="match status" value="1"/>
</dbReference>
<dbReference type="Pfam" id="PF07883">
    <property type="entry name" value="Cupin_2"/>
    <property type="match status" value="1"/>
</dbReference>
<name>K6WML7_9MICO</name>
<feature type="domain" description="HTH cro/C1-type" evidence="2">
    <location>
        <begin position="22"/>
        <end position="76"/>
    </location>
</feature>
<comment type="caution">
    <text evidence="3">The sequence shown here is derived from an EMBL/GenBank/DDBJ whole genome shotgun (WGS) entry which is preliminary data.</text>
</comment>
<dbReference type="Gene3D" id="1.10.260.40">
    <property type="entry name" value="lambda repressor-like DNA-binding domains"/>
    <property type="match status" value="1"/>
</dbReference>
<organism evidence="3 4">
    <name type="scientific">Kineosphaera limosa NBRC 100340</name>
    <dbReference type="NCBI Taxonomy" id="1184609"/>
    <lineage>
        <taxon>Bacteria</taxon>
        <taxon>Bacillati</taxon>
        <taxon>Actinomycetota</taxon>
        <taxon>Actinomycetes</taxon>
        <taxon>Micrococcales</taxon>
        <taxon>Dermatophilaceae</taxon>
        <taxon>Kineosphaera</taxon>
    </lineage>
</organism>
<dbReference type="InterPro" id="IPR050807">
    <property type="entry name" value="TransReg_Diox_bact_type"/>
</dbReference>
<dbReference type="CDD" id="cd00093">
    <property type="entry name" value="HTH_XRE"/>
    <property type="match status" value="1"/>
</dbReference>
<dbReference type="Gene3D" id="2.60.120.10">
    <property type="entry name" value="Jelly Rolls"/>
    <property type="match status" value="1"/>
</dbReference>
<dbReference type="SUPFAM" id="SSF51182">
    <property type="entry name" value="RmlC-like cupins"/>
    <property type="match status" value="1"/>
</dbReference>
<keyword evidence="1 3" id="KW-0238">DNA-binding</keyword>
<dbReference type="RefSeq" id="WP_006591583.1">
    <property type="nucleotide sequence ID" value="NZ_BAHD01000015.1"/>
</dbReference>
<dbReference type="SUPFAM" id="SSF47413">
    <property type="entry name" value="lambda repressor-like DNA-binding domains"/>
    <property type="match status" value="1"/>
</dbReference>
<gene>
    <name evidence="3" type="ORF">KILIM_015_01130</name>
</gene>
<dbReference type="EMBL" id="BAHD01000015">
    <property type="protein sequence ID" value="GAB95051.1"/>
    <property type="molecule type" value="Genomic_DNA"/>
</dbReference>
<dbReference type="AlphaFoldDB" id="K6WML7"/>
<keyword evidence="4" id="KW-1185">Reference proteome</keyword>
<dbReference type="InterPro" id="IPR001387">
    <property type="entry name" value="Cro/C1-type_HTH"/>
</dbReference>
<accession>K6WML7</accession>
<dbReference type="InterPro" id="IPR013096">
    <property type="entry name" value="Cupin_2"/>
</dbReference>
<dbReference type="InterPro" id="IPR014710">
    <property type="entry name" value="RmlC-like_jellyroll"/>
</dbReference>
<reference evidence="3 4" key="1">
    <citation type="submission" date="2012-08" db="EMBL/GenBank/DDBJ databases">
        <title>Whole genome shotgun sequence of Kineosphaera limosa NBRC 100340.</title>
        <authorList>
            <person name="Yoshida I."/>
            <person name="Isaki S."/>
            <person name="Hosoyama A."/>
            <person name="Tsuchikane K."/>
            <person name="Katsumata H."/>
            <person name="Ando Y."/>
            <person name="Ohji S."/>
            <person name="Hamada M."/>
            <person name="Tamura T."/>
            <person name="Yamazoe A."/>
            <person name="Yamazaki S."/>
            <person name="Fujita N."/>
        </authorList>
    </citation>
    <scope>NUCLEOTIDE SEQUENCE [LARGE SCALE GENOMIC DNA]</scope>
    <source>
        <strain evidence="3 4">NBRC 100340</strain>
    </source>
</reference>
<dbReference type="GO" id="GO:0003700">
    <property type="term" value="F:DNA-binding transcription factor activity"/>
    <property type="evidence" value="ECO:0007669"/>
    <property type="project" value="TreeGrafter"/>
</dbReference>
<sequence length="190" mass="20610">MKSIKSLPVQQSAPEPAIGIRLRLARQNQRLTVEELAEATGVSKGYISRVERDLTMPSIPNLLLLCQALRIDVAEVFATTPVQLMRLADAPTVDLGGTGIEERLVTPVHERRLQILRSTVAPGGHSEAEPYGVDSDLEAVHVISGQFALEVDGTEYVLHAGDTLTFPGQSPHRWHNPADEPAVVLWALAG</sequence>
<evidence type="ECO:0000313" key="3">
    <source>
        <dbReference type="EMBL" id="GAB95051.1"/>
    </source>
</evidence>
<dbReference type="PROSITE" id="PS50943">
    <property type="entry name" value="HTH_CROC1"/>
    <property type="match status" value="1"/>
</dbReference>
<dbReference type="CDD" id="cd02209">
    <property type="entry name" value="cupin_XRE_C"/>
    <property type="match status" value="1"/>
</dbReference>
<evidence type="ECO:0000313" key="4">
    <source>
        <dbReference type="Proteomes" id="UP000008366"/>
    </source>
</evidence>
<dbReference type="PANTHER" id="PTHR46797">
    <property type="entry name" value="HTH-TYPE TRANSCRIPTIONAL REGULATOR"/>
    <property type="match status" value="1"/>
</dbReference>
<proteinExistence type="predicted"/>
<dbReference type="SMART" id="SM00530">
    <property type="entry name" value="HTH_XRE"/>
    <property type="match status" value="1"/>
</dbReference>
<dbReference type="eggNOG" id="COG1396">
    <property type="taxonomic scope" value="Bacteria"/>
</dbReference>
<dbReference type="STRING" id="1184609.KILIM_015_01130"/>
<dbReference type="InterPro" id="IPR010982">
    <property type="entry name" value="Lambda_DNA-bd_dom_sf"/>
</dbReference>
<protein>
    <submittedName>
        <fullName evidence="3">Putative Xre family DNA-binding protein</fullName>
    </submittedName>
</protein>
<dbReference type="Pfam" id="PF01381">
    <property type="entry name" value="HTH_3"/>
    <property type="match status" value="1"/>
</dbReference>
<evidence type="ECO:0000259" key="2">
    <source>
        <dbReference type="PROSITE" id="PS50943"/>
    </source>
</evidence>